<sequence length="151" mass="17384">MTSLIYHNKKTGSYIEFDIDGKYTSSFFSSETDIKNAANNFVEYVMPKILQFGASIEFPAKLLQEFKDEREIDLFLMAAFNDKAKEALSSCIFALVPDNNMRNYLDIKTNEYHTSEAIGKNSMIICRELYDGKYSADNITFEELESRFITV</sequence>
<dbReference type="STRING" id="929558.SMGD1_0676"/>
<accession>H1FW85</accession>
<reference evidence="1 2" key="1">
    <citation type="journal article" date="2012" name="Proc. Natl. Acad. Sci. U.S.A.">
        <title>Genome and physiology of a model Epsilonproteobacterium responsible for sulfide detoxification in marine oxygen depletion zones.</title>
        <authorList>
            <person name="Grote J."/>
            <person name="Schott T."/>
            <person name="Bruckner C.G."/>
            <person name="Glockner F.O."/>
            <person name="Jost G."/>
            <person name="Teeling H."/>
            <person name="Labrenz M."/>
            <person name="Jurgens K."/>
        </authorList>
    </citation>
    <scope>NUCLEOTIDE SEQUENCE [LARGE SCALE GENOMIC DNA]</scope>
    <source>
        <strain evidence="1 2">GD1</strain>
    </source>
</reference>
<gene>
    <name evidence="1" type="ORF">SMGD1_0676</name>
</gene>
<evidence type="ECO:0000313" key="2">
    <source>
        <dbReference type="Proteomes" id="UP000006431"/>
    </source>
</evidence>
<name>B6BKY9_SULGG</name>
<protein>
    <submittedName>
        <fullName evidence="1">Uncharacterized protein</fullName>
    </submittedName>
</protein>
<comment type="caution">
    <text evidence="1">The sequence shown here is derived from an EMBL/GenBank/DDBJ whole genome shotgun (WGS) entry which is preliminary data.</text>
</comment>
<dbReference type="AlphaFoldDB" id="B6BKY9"/>
<dbReference type="PATRIC" id="fig|929558.5.peg.674"/>
<accession>B6BKY9</accession>
<evidence type="ECO:0000313" key="1">
    <source>
        <dbReference type="EMBL" id="EHP29203.1"/>
    </source>
</evidence>
<dbReference type="RefSeq" id="WP_008337799.1">
    <property type="nucleotide sequence ID" value="NZ_AFRZ01000001.1"/>
</dbReference>
<dbReference type="Proteomes" id="UP000006431">
    <property type="component" value="Unassembled WGS sequence"/>
</dbReference>
<proteinExistence type="predicted"/>
<dbReference type="EMBL" id="AFRZ01000001">
    <property type="protein sequence ID" value="EHP29203.1"/>
    <property type="molecule type" value="Genomic_DNA"/>
</dbReference>
<organism evidence="1 2">
    <name type="scientific">Sulfurimonas gotlandica (strain DSM 19862 / JCM 16533 / GD1)</name>
    <dbReference type="NCBI Taxonomy" id="929558"/>
    <lineage>
        <taxon>Bacteria</taxon>
        <taxon>Pseudomonadati</taxon>
        <taxon>Campylobacterota</taxon>
        <taxon>Epsilonproteobacteria</taxon>
        <taxon>Campylobacterales</taxon>
        <taxon>Sulfurimonadaceae</taxon>
        <taxon>Sulfurimonas</taxon>
    </lineage>
</organism>
<keyword evidence="2" id="KW-1185">Reference proteome</keyword>
<dbReference type="HOGENOM" id="CLU_1795487_0_0_7"/>